<evidence type="ECO:0008006" key="4">
    <source>
        <dbReference type="Google" id="ProtNLM"/>
    </source>
</evidence>
<dbReference type="STRING" id="1850246.LPB138_13950"/>
<dbReference type="AlphaFoldDB" id="A0A1D8PB03"/>
<reference evidence="2 3" key="1">
    <citation type="submission" date="2016-10" db="EMBL/GenBank/DDBJ databases">
        <title>Lutibacter sp. LPB0138, isolated from marine gastropod.</title>
        <authorList>
            <person name="Kim E."/>
            <person name="Yi H."/>
        </authorList>
    </citation>
    <scope>NUCLEOTIDE SEQUENCE [LARGE SCALE GENOMIC DNA]</scope>
    <source>
        <strain evidence="2 3">LPB0138</strain>
    </source>
</reference>
<keyword evidence="1" id="KW-0472">Membrane</keyword>
<keyword evidence="1" id="KW-1133">Transmembrane helix</keyword>
<gene>
    <name evidence="2" type="ORF">LPB138_13950</name>
</gene>
<sequence length="311" mass="35946">MKIKALIVKISILGSLIILMYVGAAYNLSQNFVDSYYHKFTYKSGSLIIGLSRGIYGVTPEVIEEEFNQEINKPVLNFAFDRVQSPYGDILLKAIKHKIDTTSSNGLFILSVSPASFFISNKINEENVKKIDEDKYLDRMTKFNMNPNFEYIRKCYDGSLYRGFIGSPENIRKSHTNGWIEFKEGFGSYKVSETQIKGWKEENFLGYLKVGENQIKSEYRISKFEQTITYLKKHGKVVLVRLPLDKDFVDLENNFWKNFDNEMATISENQNVPYLNYTTASNTYETFDGSHLFGYSAKLFTKKLCDDIKNK</sequence>
<accession>A0A1D8PB03</accession>
<evidence type="ECO:0000313" key="2">
    <source>
        <dbReference type="EMBL" id="AOW21717.1"/>
    </source>
</evidence>
<dbReference type="Proteomes" id="UP000176050">
    <property type="component" value="Chromosome"/>
</dbReference>
<keyword evidence="3" id="KW-1185">Reference proteome</keyword>
<evidence type="ECO:0000256" key="1">
    <source>
        <dbReference type="SAM" id="Phobius"/>
    </source>
</evidence>
<proteinExistence type="predicted"/>
<protein>
    <recommendedName>
        <fullName evidence="4">DUF1574 domain-containing protein</fullName>
    </recommendedName>
</protein>
<dbReference type="EMBL" id="CP017478">
    <property type="protein sequence ID" value="AOW21717.1"/>
    <property type="molecule type" value="Genomic_DNA"/>
</dbReference>
<feature type="transmembrane region" description="Helical" evidence="1">
    <location>
        <begin position="7"/>
        <end position="26"/>
    </location>
</feature>
<dbReference type="RefSeq" id="WP_070237877.1">
    <property type="nucleotide sequence ID" value="NZ_CP017478.1"/>
</dbReference>
<dbReference type="KEGG" id="lul:LPB138_13950"/>
<dbReference type="OrthoDB" id="1433719at2"/>
<evidence type="ECO:0000313" key="3">
    <source>
        <dbReference type="Proteomes" id="UP000176050"/>
    </source>
</evidence>
<name>A0A1D8PB03_9FLAO</name>
<keyword evidence="1" id="KW-0812">Transmembrane</keyword>
<organism evidence="2 3">
    <name type="scientific">Urechidicola croceus</name>
    <dbReference type="NCBI Taxonomy" id="1850246"/>
    <lineage>
        <taxon>Bacteria</taxon>
        <taxon>Pseudomonadati</taxon>
        <taxon>Bacteroidota</taxon>
        <taxon>Flavobacteriia</taxon>
        <taxon>Flavobacteriales</taxon>
        <taxon>Flavobacteriaceae</taxon>
        <taxon>Urechidicola</taxon>
    </lineage>
</organism>